<reference evidence="2" key="2">
    <citation type="journal article" date="2023" name="IMA Fungus">
        <title>Comparative genomic study of the Penicillium genus elucidates a diverse pangenome and 15 lateral gene transfer events.</title>
        <authorList>
            <person name="Petersen C."/>
            <person name="Sorensen T."/>
            <person name="Nielsen M.R."/>
            <person name="Sondergaard T.E."/>
            <person name="Sorensen J.L."/>
            <person name="Fitzpatrick D.A."/>
            <person name="Frisvad J.C."/>
            <person name="Nielsen K.L."/>
        </authorList>
    </citation>
    <scope>NUCLEOTIDE SEQUENCE</scope>
    <source>
        <strain evidence="2">IBT 29495</strain>
    </source>
</reference>
<feature type="compositionally biased region" description="Polar residues" evidence="1">
    <location>
        <begin position="492"/>
        <end position="504"/>
    </location>
</feature>
<comment type="caution">
    <text evidence="2">The sequence shown here is derived from an EMBL/GenBank/DDBJ whole genome shotgun (WGS) entry which is preliminary data.</text>
</comment>
<keyword evidence="3" id="KW-1185">Reference proteome</keyword>
<dbReference type="Proteomes" id="UP001149954">
    <property type="component" value="Unassembled WGS sequence"/>
</dbReference>
<feature type="region of interest" description="Disordered" evidence="1">
    <location>
        <begin position="62"/>
        <end position="118"/>
    </location>
</feature>
<dbReference type="AlphaFoldDB" id="A0A9W9XPM3"/>
<feature type="region of interest" description="Disordered" evidence="1">
    <location>
        <begin position="475"/>
        <end position="513"/>
    </location>
</feature>
<feature type="region of interest" description="Disordered" evidence="1">
    <location>
        <begin position="632"/>
        <end position="702"/>
    </location>
</feature>
<reference evidence="2" key="1">
    <citation type="submission" date="2022-12" db="EMBL/GenBank/DDBJ databases">
        <authorList>
            <person name="Petersen C."/>
        </authorList>
    </citation>
    <scope>NUCLEOTIDE SEQUENCE</scope>
    <source>
        <strain evidence="2">IBT 29495</strain>
    </source>
</reference>
<evidence type="ECO:0000313" key="2">
    <source>
        <dbReference type="EMBL" id="KAJ5496859.1"/>
    </source>
</evidence>
<accession>A0A9W9XPM3</accession>
<evidence type="ECO:0000313" key="3">
    <source>
        <dbReference type="Proteomes" id="UP001149954"/>
    </source>
</evidence>
<feature type="compositionally biased region" description="Basic and acidic residues" evidence="1">
    <location>
        <begin position="73"/>
        <end position="88"/>
    </location>
</feature>
<feature type="compositionally biased region" description="Low complexity" evidence="1">
    <location>
        <begin position="475"/>
        <end position="491"/>
    </location>
</feature>
<proteinExistence type="predicted"/>
<dbReference type="OrthoDB" id="5401902at2759"/>
<organism evidence="2 3">
    <name type="scientific">Penicillium fimorum</name>
    <dbReference type="NCBI Taxonomy" id="1882269"/>
    <lineage>
        <taxon>Eukaryota</taxon>
        <taxon>Fungi</taxon>
        <taxon>Dikarya</taxon>
        <taxon>Ascomycota</taxon>
        <taxon>Pezizomycotina</taxon>
        <taxon>Eurotiomycetes</taxon>
        <taxon>Eurotiomycetidae</taxon>
        <taxon>Eurotiales</taxon>
        <taxon>Aspergillaceae</taxon>
        <taxon>Penicillium</taxon>
    </lineage>
</organism>
<feature type="compositionally biased region" description="Polar residues" evidence="1">
    <location>
        <begin position="89"/>
        <end position="100"/>
    </location>
</feature>
<feature type="compositionally biased region" description="Basic residues" evidence="1">
    <location>
        <begin position="101"/>
        <end position="110"/>
    </location>
</feature>
<protein>
    <submittedName>
        <fullName evidence="2">Uncharacterized protein</fullName>
    </submittedName>
</protein>
<feature type="compositionally biased region" description="Polar residues" evidence="1">
    <location>
        <begin position="632"/>
        <end position="646"/>
    </location>
</feature>
<gene>
    <name evidence="2" type="ORF">N7463_008846</name>
</gene>
<dbReference type="EMBL" id="JAPWDS010000005">
    <property type="protein sequence ID" value="KAJ5496859.1"/>
    <property type="molecule type" value="Genomic_DNA"/>
</dbReference>
<evidence type="ECO:0000256" key="1">
    <source>
        <dbReference type="SAM" id="MobiDB-lite"/>
    </source>
</evidence>
<sequence>MRYNLPTLLALCQDTSVHCKWTSQARHYRIGSLIYQSCHGSQDPLSLHNPIERALLTTNIGRIARPGRNKKPILSEHPRNRPNRESARSSRPNRNPVSKTSKNRPNRTSKKPPGLVFSTSDAGFAQFLKKHTSPKHQRVTAGGRIVPMEPPRPPRLDGSSTAPMVVTNDDETIAASAFADGLPVTDGRNRAAQENLTFIHSSTESDNTLHEILPPPLLASTSQFAAPANSRDLNVSQTMGTSSHIEYIEQAPPDEDDEEFVHRVQHPDPTLQARGYQARWAWIENQINEADTVIAQMLTCMSQLDMFQVCDDYIRYVRAAWMCGPDTMALALAQLTNKLEYHERYLREVNQAIALDFRVLPNDARYPLRVYNINERARVIRALDEHDLLIDYTESIELDYAQAFETENDSDPEYRSRAYTEEQVETTIADGSHVNLSTDGINEAARASTNNRGVDIIDPDTGHPIEFQRQSLAASNNSCSNGTGHTNGNNSDFNNMQLDGSSDLLTRDRENGNTSGGISLFNEIQVDRRSNLWVRDVNGGGNVPTVSNDPPFDTNSRMGIHFSPKMSSEGETDGIISSIPYETWTERRPRSGNRISETVPRNFGRNNVINYRLPLRSIIEVNREQHAIELASTTANNGSPTPSLMFSPNADEVSRPTEDGALQNGLRFLQNEPRDTSVSAGSDDEQPMTRESSPRPGLAEDMPSALSFDQQRRSTDVLDNFFDVFVVDVQNDWEGEGSGERRGRSLVEQLEDGMNHSSRNGSIILTMNGFGGDYPDDMSDTPLLSRNSPFGRYSPFDMNSPLSRNSLSRVISRSSARQRYDVPVGGLSSVGSRMISSSLNARRRHDARENVRNARRSLTNSSRLIEDLRDEVPATTALGFDAPDSHQNTNYLPVYPRLIDASLRHTAPPIVNTSRINAHGHR</sequence>
<name>A0A9W9XPM3_9EURO</name>